<evidence type="ECO:0000256" key="2">
    <source>
        <dbReference type="SAM" id="Phobius"/>
    </source>
</evidence>
<sequence length="305" mass="33260">MSLASTRAEPRAPSRVERLQRWIAGSVSLLLHVLLILVLLYSSKPTVTTPQGAASGSRTRVDFIGETREPAPPTKQPPSPPRKQKPRTAEPPPAASKVQTTLVDQSEDPVPPPAEDTAQAKAPPRRPRPPQPPAEPQPEPTPPTPQDAPQPVQAQTPPNPPPPSTVQRPRTWGKPPGYIEQDAAPENAGLANSPAMSNGRGRDMTNAGPSMELGGYLVYYDVLSEDKLRAWKHKGIKELSIPLPGTRYYMVCELEIALRRGSGKCRALDPYDPEMKSIGDAREVVTMLQVYKQGELVWRGPGPYK</sequence>
<dbReference type="AlphaFoldDB" id="A0A4Q1JV79"/>
<dbReference type="EMBL" id="SAWZ01000004">
    <property type="protein sequence ID" value="RXR05963.1"/>
    <property type="molecule type" value="Genomic_DNA"/>
</dbReference>
<comment type="caution">
    <text evidence="3">The sequence shown here is derived from an EMBL/GenBank/DDBJ whole genome shotgun (WGS) entry which is preliminary data.</text>
</comment>
<organism evidence="3 4">
    <name type="scientific">Pseudoxanthomonas composti</name>
    <dbReference type="NCBI Taxonomy" id="2137479"/>
    <lineage>
        <taxon>Bacteria</taxon>
        <taxon>Pseudomonadati</taxon>
        <taxon>Pseudomonadota</taxon>
        <taxon>Gammaproteobacteria</taxon>
        <taxon>Lysobacterales</taxon>
        <taxon>Lysobacteraceae</taxon>
        <taxon>Pseudoxanthomonas</taxon>
    </lineage>
</organism>
<gene>
    <name evidence="3" type="ORF">EPA99_08930</name>
</gene>
<dbReference type="RefSeq" id="WP_129470875.1">
    <property type="nucleotide sequence ID" value="NZ_SAWZ01000004.1"/>
</dbReference>
<evidence type="ECO:0000313" key="4">
    <source>
        <dbReference type="Proteomes" id="UP000289784"/>
    </source>
</evidence>
<evidence type="ECO:0000256" key="1">
    <source>
        <dbReference type="SAM" id="MobiDB-lite"/>
    </source>
</evidence>
<proteinExistence type="predicted"/>
<dbReference type="OrthoDB" id="9798046at2"/>
<feature type="compositionally biased region" description="Pro residues" evidence="1">
    <location>
        <begin position="129"/>
        <end position="148"/>
    </location>
</feature>
<keyword evidence="2" id="KW-1133">Transmembrane helix</keyword>
<keyword evidence="2" id="KW-0472">Membrane</keyword>
<keyword evidence="4" id="KW-1185">Reference proteome</keyword>
<evidence type="ECO:0000313" key="3">
    <source>
        <dbReference type="EMBL" id="RXR05963.1"/>
    </source>
</evidence>
<accession>A0A4Q1JV79</accession>
<reference evidence="3 4" key="1">
    <citation type="submission" date="2019-01" db="EMBL/GenBank/DDBJ databases">
        <title>Pseudoxanthomonas composti sp. nov., isolated from compost.</title>
        <authorList>
            <person name="Yang G."/>
        </authorList>
    </citation>
    <scope>NUCLEOTIDE SEQUENCE [LARGE SCALE GENOMIC DNA]</scope>
    <source>
        <strain evidence="3 4">GSS15</strain>
    </source>
</reference>
<dbReference type="Proteomes" id="UP000289784">
    <property type="component" value="Unassembled WGS sequence"/>
</dbReference>
<feature type="compositionally biased region" description="Pro residues" evidence="1">
    <location>
        <begin position="70"/>
        <end position="81"/>
    </location>
</feature>
<protein>
    <submittedName>
        <fullName evidence="3">Type II toxin-antitoxin system RelE/ParE family toxin</fullName>
    </submittedName>
</protein>
<name>A0A4Q1JV79_9GAMM</name>
<feature type="region of interest" description="Disordered" evidence="1">
    <location>
        <begin position="65"/>
        <end position="182"/>
    </location>
</feature>
<feature type="transmembrane region" description="Helical" evidence="2">
    <location>
        <begin position="21"/>
        <end position="41"/>
    </location>
</feature>
<keyword evidence="2" id="KW-0812">Transmembrane</keyword>